<protein>
    <submittedName>
        <fullName evidence="1">Uncharacterized protein</fullName>
    </submittedName>
</protein>
<name>A0A9J6Q4W6_9ENTR</name>
<dbReference type="EMBL" id="JAMGZK010000037">
    <property type="protein sequence ID" value="MCU6663373.1"/>
    <property type="molecule type" value="Genomic_DNA"/>
</dbReference>
<gene>
    <name evidence="1" type="ORF">M8014_03310</name>
</gene>
<proteinExistence type="predicted"/>
<reference evidence="1" key="1">
    <citation type="submission" date="2022-05" db="EMBL/GenBank/DDBJ databases">
        <title>Description of a novel species of Leclercia; Leclercia tamurae and the Proposal for a Novel Genus Silvania gen. nov. Containing Two Novel Species Silvania hatchlandensis sp. nov. and Silvania confinis sp. nov. Isolated from the Rhizosphere of Oak.</title>
        <authorList>
            <person name="Maddock D.W."/>
            <person name="Brady C.L."/>
            <person name="Denman S."/>
            <person name="Arnold D."/>
        </authorList>
    </citation>
    <scope>NUCLEOTIDE SEQUENCE</scope>
    <source>
        <strain evidence="1">H19S6</strain>
    </source>
</reference>
<comment type="caution">
    <text evidence="1">The sequence shown here is derived from an EMBL/GenBank/DDBJ whole genome shotgun (WGS) entry which is preliminary data.</text>
</comment>
<dbReference type="RefSeq" id="WP_271281120.1">
    <property type="nucleotide sequence ID" value="NZ_JAMGZK010000037.1"/>
</dbReference>
<keyword evidence="2" id="KW-1185">Reference proteome</keyword>
<evidence type="ECO:0000313" key="1">
    <source>
        <dbReference type="EMBL" id="MCU6663373.1"/>
    </source>
</evidence>
<organism evidence="1 2">
    <name type="scientific">Silvania hatchlandensis</name>
    <dbReference type="NCBI Taxonomy" id="2926469"/>
    <lineage>
        <taxon>Bacteria</taxon>
        <taxon>Pseudomonadati</taxon>
        <taxon>Pseudomonadota</taxon>
        <taxon>Gammaproteobacteria</taxon>
        <taxon>Enterobacterales</taxon>
        <taxon>Enterobacteriaceae</taxon>
        <taxon>Silvania</taxon>
    </lineage>
</organism>
<dbReference type="AlphaFoldDB" id="A0A9J6Q4W6"/>
<accession>A0A9J6Q4W6</accession>
<sequence>MTVRNTPPYTLHELLCMHVFLQDALIPRDETSRQIVCWAEHRVMAGDDSEPLLILASLGLQANPECHEVTHWLERYLAEQQQAWPNTRMAALVWLRITLGDFLQCTDIPAAERRMETLALHAFSSPVPFVDACVSQLSSCYWDLFDDWGGERTCPATEMGTASFLALLSEIVMPWHHKLSCPDWLAWLSDTPERITI</sequence>
<dbReference type="Proteomes" id="UP001063816">
    <property type="component" value="Unassembled WGS sequence"/>
</dbReference>
<evidence type="ECO:0000313" key="2">
    <source>
        <dbReference type="Proteomes" id="UP001063816"/>
    </source>
</evidence>